<keyword evidence="2" id="KW-1185">Reference proteome</keyword>
<accession>A0AAD4XB51</accession>
<comment type="caution">
    <text evidence="1">The sequence shown here is derived from an EMBL/GenBank/DDBJ whole genome shotgun (WGS) entry which is preliminary data.</text>
</comment>
<organism evidence="1 2">
    <name type="scientific">Papaver atlanticum</name>
    <dbReference type="NCBI Taxonomy" id="357466"/>
    <lineage>
        <taxon>Eukaryota</taxon>
        <taxon>Viridiplantae</taxon>
        <taxon>Streptophyta</taxon>
        <taxon>Embryophyta</taxon>
        <taxon>Tracheophyta</taxon>
        <taxon>Spermatophyta</taxon>
        <taxon>Magnoliopsida</taxon>
        <taxon>Ranunculales</taxon>
        <taxon>Papaveraceae</taxon>
        <taxon>Papaveroideae</taxon>
        <taxon>Papaver</taxon>
    </lineage>
</organism>
<reference evidence="1" key="1">
    <citation type="submission" date="2022-04" db="EMBL/GenBank/DDBJ databases">
        <title>A functionally conserved STORR gene fusion in Papaver species that diverged 16.8 million years ago.</title>
        <authorList>
            <person name="Catania T."/>
        </authorList>
    </citation>
    <scope>NUCLEOTIDE SEQUENCE</scope>
    <source>
        <strain evidence="1">S-188037</strain>
    </source>
</reference>
<name>A0AAD4XB51_9MAGN</name>
<sequence length="79" mass="9015">SRFDLTFPSSASSVEQLFNSVGAANRRFEEHHPHLESRATAASFNLIATEDLFRNQRRTTKNITEILKMIITGMMMELT</sequence>
<dbReference type="AlphaFoldDB" id="A0AAD4XB51"/>
<evidence type="ECO:0000313" key="2">
    <source>
        <dbReference type="Proteomes" id="UP001202328"/>
    </source>
</evidence>
<gene>
    <name evidence="1" type="ORF">MKW98_019531</name>
</gene>
<dbReference type="EMBL" id="JAJJMB010012638">
    <property type="protein sequence ID" value="KAI3874958.1"/>
    <property type="molecule type" value="Genomic_DNA"/>
</dbReference>
<dbReference type="Proteomes" id="UP001202328">
    <property type="component" value="Unassembled WGS sequence"/>
</dbReference>
<feature type="non-terminal residue" evidence="1">
    <location>
        <position position="79"/>
    </location>
</feature>
<proteinExistence type="predicted"/>
<protein>
    <submittedName>
        <fullName evidence="1">Uncharacterized protein</fullName>
    </submittedName>
</protein>
<evidence type="ECO:0000313" key="1">
    <source>
        <dbReference type="EMBL" id="KAI3874958.1"/>
    </source>
</evidence>